<dbReference type="Proteomes" id="UP001595453">
    <property type="component" value="Unassembled WGS sequence"/>
</dbReference>
<keyword evidence="2" id="KW-1185">Reference proteome</keyword>
<comment type="caution">
    <text evidence="1">The sequence shown here is derived from an EMBL/GenBank/DDBJ whole genome shotgun (WGS) entry which is preliminary data.</text>
</comment>
<evidence type="ECO:0000313" key="2">
    <source>
        <dbReference type="Proteomes" id="UP001595453"/>
    </source>
</evidence>
<name>A0ABV7CEY6_9GAMM</name>
<organism evidence="1 2">
    <name type="scientific">Pseudoalteromonas fenneropenaei</name>
    <dbReference type="NCBI Taxonomy" id="1737459"/>
    <lineage>
        <taxon>Bacteria</taxon>
        <taxon>Pseudomonadati</taxon>
        <taxon>Pseudomonadota</taxon>
        <taxon>Gammaproteobacteria</taxon>
        <taxon>Alteromonadales</taxon>
        <taxon>Pseudoalteromonadaceae</taxon>
        <taxon>Pseudoalteromonas</taxon>
    </lineage>
</organism>
<proteinExistence type="predicted"/>
<gene>
    <name evidence="1" type="ORF">ACFOEE_01300</name>
</gene>
<accession>A0ABV7CEY6</accession>
<dbReference type="RefSeq" id="WP_377120110.1">
    <property type="nucleotide sequence ID" value="NZ_JBHRSD010000001.1"/>
</dbReference>
<dbReference type="EMBL" id="JBHRSD010000001">
    <property type="protein sequence ID" value="MFC3031160.1"/>
    <property type="molecule type" value="Genomic_DNA"/>
</dbReference>
<reference evidence="2" key="1">
    <citation type="journal article" date="2019" name="Int. J. Syst. Evol. Microbiol.">
        <title>The Global Catalogue of Microorganisms (GCM) 10K type strain sequencing project: providing services to taxonomists for standard genome sequencing and annotation.</title>
        <authorList>
            <consortium name="The Broad Institute Genomics Platform"/>
            <consortium name="The Broad Institute Genome Sequencing Center for Infectious Disease"/>
            <person name="Wu L."/>
            <person name="Ma J."/>
        </authorList>
    </citation>
    <scope>NUCLEOTIDE SEQUENCE [LARGE SCALE GENOMIC DNA]</scope>
    <source>
        <strain evidence="2">KCTC 42730</strain>
    </source>
</reference>
<protein>
    <submittedName>
        <fullName evidence="1">Uncharacterized protein</fullName>
    </submittedName>
</protein>
<sequence length="245" mass="29137">MSYQLIAGYYEDLLKNMANIALMQRVINNSFQREFDLLNEYESNNSPLKIISRDAFGYYDPFTGELEKYAFRQTSVEELKKLTLWQKNSQYCWLLTQAYEWFEKYIFDSHVLLVSQKTNKNYLSTSLSFFSSKYPQIEKAEKTTVSRINLKVALLMIEQLRHQIVHVQGNVKNFDEFSKKIIDRSGVNNDKLKHKEFFQQFVLHDKVYLLERPISDDCRLNLYHDIFTHLVSYLIGYSRLVKNSV</sequence>
<evidence type="ECO:0000313" key="1">
    <source>
        <dbReference type="EMBL" id="MFC3031160.1"/>
    </source>
</evidence>